<dbReference type="EMBL" id="CYXZ01000040">
    <property type="protein sequence ID" value="CUN30810.1"/>
    <property type="molecule type" value="Genomic_DNA"/>
</dbReference>
<dbReference type="STRING" id="166486.ERS852572_03556"/>
<dbReference type="AlphaFoldDB" id="A0A173VVL2"/>
<evidence type="ECO:0000313" key="2">
    <source>
        <dbReference type="EMBL" id="CUN30810.1"/>
    </source>
</evidence>
<name>A0A173VVL2_9FIRM</name>
<evidence type="ECO:0000313" key="3">
    <source>
        <dbReference type="Proteomes" id="UP000095350"/>
    </source>
</evidence>
<accession>A0A173VVL2</accession>
<gene>
    <name evidence="2" type="ORF">ERS852572_03556</name>
</gene>
<dbReference type="PaxDb" id="166486-ERS852572_03556"/>
<dbReference type="Proteomes" id="UP000095350">
    <property type="component" value="Unassembled WGS sequence"/>
</dbReference>
<evidence type="ECO:0000256" key="1">
    <source>
        <dbReference type="SAM" id="MobiDB-lite"/>
    </source>
</evidence>
<sequence length="29" mass="3406">MGVSEHSEVTKMQPVENEQEEKMHVIEYS</sequence>
<feature type="compositionally biased region" description="Basic and acidic residues" evidence="1">
    <location>
        <begin position="20"/>
        <end position="29"/>
    </location>
</feature>
<protein>
    <submittedName>
        <fullName evidence="2">Uncharacterized protein</fullName>
    </submittedName>
</protein>
<proteinExistence type="predicted"/>
<organism evidence="2 3">
    <name type="scientific">Roseburia intestinalis</name>
    <dbReference type="NCBI Taxonomy" id="166486"/>
    <lineage>
        <taxon>Bacteria</taxon>
        <taxon>Bacillati</taxon>
        <taxon>Bacillota</taxon>
        <taxon>Clostridia</taxon>
        <taxon>Lachnospirales</taxon>
        <taxon>Lachnospiraceae</taxon>
        <taxon>Roseburia</taxon>
    </lineage>
</organism>
<feature type="region of interest" description="Disordered" evidence="1">
    <location>
        <begin position="1"/>
        <end position="29"/>
    </location>
</feature>
<reference evidence="2 3" key="1">
    <citation type="submission" date="2015-09" db="EMBL/GenBank/DDBJ databases">
        <authorList>
            <consortium name="Pathogen Informatics"/>
        </authorList>
    </citation>
    <scope>NUCLEOTIDE SEQUENCE [LARGE SCALE GENOMIC DNA]</scope>
    <source>
        <strain evidence="2 3">2789STDY5834960</strain>
    </source>
</reference>